<dbReference type="InterPro" id="IPR016181">
    <property type="entry name" value="Acyl_CoA_acyltransferase"/>
</dbReference>
<feature type="domain" description="N-acetyltransferase" evidence="3">
    <location>
        <begin position="1"/>
        <end position="153"/>
    </location>
</feature>
<dbReference type="CDD" id="cd04301">
    <property type="entry name" value="NAT_SF"/>
    <property type="match status" value="1"/>
</dbReference>
<evidence type="ECO:0000313" key="4">
    <source>
        <dbReference type="EMBL" id="CAB1127681.1"/>
    </source>
</evidence>
<keyword evidence="1" id="KW-0808">Transferase</keyword>
<organism evidence="4 5">
    <name type="scientific">Candidatus Hydrogenisulfobacillus filiaventi</name>
    <dbReference type="NCBI Taxonomy" id="2707344"/>
    <lineage>
        <taxon>Bacteria</taxon>
        <taxon>Bacillati</taxon>
        <taxon>Bacillota</taxon>
        <taxon>Clostridia</taxon>
        <taxon>Eubacteriales</taxon>
        <taxon>Clostridiales Family XVII. Incertae Sedis</taxon>
        <taxon>Candidatus Hydrogenisulfobacillus</taxon>
    </lineage>
</organism>
<dbReference type="InterPro" id="IPR050832">
    <property type="entry name" value="Bact_Acetyltransf"/>
</dbReference>
<dbReference type="KEGG" id="hfv:R50_0175"/>
<dbReference type="InterPro" id="IPR000182">
    <property type="entry name" value="GNAT_dom"/>
</dbReference>
<name>A0A6F8ZCM2_9FIRM</name>
<dbReference type="EMBL" id="LR778114">
    <property type="protein sequence ID" value="CAB1127681.1"/>
    <property type="molecule type" value="Genomic_DNA"/>
</dbReference>
<dbReference type="SUPFAM" id="SSF55729">
    <property type="entry name" value="Acyl-CoA N-acyltransferases (Nat)"/>
    <property type="match status" value="1"/>
</dbReference>
<gene>
    <name evidence="4" type="ORF">R50_0175</name>
</gene>
<dbReference type="GO" id="GO:0016747">
    <property type="term" value="F:acyltransferase activity, transferring groups other than amino-acyl groups"/>
    <property type="evidence" value="ECO:0007669"/>
    <property type="project" value="InterPro"/>
</dbReference>
<protein>
    <recommendedName>
        <fullName evidence="3">N-acetyltransferase domain-containing protein</fullName>
    </recommendedName>
</protein>
<dbReference type="PANTHER" id="PTHR43877">
    <property type="entry name" value="AMINOALKYLPHOSPHONATE N-ACETYLTRANSFERASE-RELATED-RELATED"/>
    <property type="match status" value="1"/>
</dbReference>
<dbReference type="Pfam" id="PF00583">
    <property type="entry name" value="Acetyltransf_1"/>
    <property type="match status" value="1"/>
</dbReference>
<reference evidence="4 5" key="1">
    <citation type="submission" date="2020-02" db="EMBL/GenBank/DDBJ databases">
        <authorList>
            <person name="Hogendoorn C."/>
        </authorList>
    </citation>
    <scope>NUCLEOTIDE SEQUENCE [LARGE SCALE GENOMIC DNA]</scope>
    <source>
        <strain evidence="4">R501</strain>
    </source>
</reference>
<evidence type="ECO:0000256" key="1">
    <source>
        <dbReference type="ARBA" id="ARBA00022679"/>
    </source>
</evidence>
<dbReference type="Gene3D" id="3.40.630.30">
    <property type="match status" value="1"/>
</dbReference>
<evidence type="ECO:0000313" key="5">
    <source>
        <dbReference type="Proteomes" id="UP000503399"/>
    </source>
</evidence>
<sequence length="178" mass="19505">MIRFAMPTDARPLAEMVGEQMKGPKVSRTRMAAMLEEAIVHDLGLVAESDSGELQGYILYRVSADLYTERHRGFIRHLCVARPWRGQGIGSLLLEAAEQELGSNTAEVYALVPEDNPALARFLARHGYRPMELSVYAGWSRAAGKALYVKTMSGWLAEAAVPEAASRVISFSPGQPSL</sequence>
<dbReference type="Proteomes" id="UP000503399">
    <property type="component" value="Chromosome"/>
</dbReference>
<keyword evidence="2" id="KW-0012">Acyltransferase</keyword>
<dbReference type="AlphaFoldDB" id="A0A6F8ZCM2"/>
<accession>A0A6F8ZCM2</accession>
<evidence type="ECO:0000256" key="2">
    <source>
        <dbReference type="ARBA" id="ARBA00023315"/>
    </source>
</evidence>
<keyword evidence="5" id="KW-1185">Reference proteome</keyword>
<dbReference type="PROSITE" id="PS51186">
    <property type="entry name" value="GNAT"/>
    <property type="match status" value="1"/>
</dbReference>
<evidence type="ECO:0000259" key="3">
    <source>
        <dbReference type="PROSITE" id="PS51186"/>
    </source>
</evidence>
<proteinExistence type="predicted"/>